<keyword evidence="3" id="KW-1185">Reference proteome</keyword>
<reference evidence="2 3" key="1">
    <citation type="submission" date="2021-06" db="EMBL/GenBank/DDBJ databases">
        <title>Caerostris extrusa draft genome.</title>
        <authorList>
            <person name="Kono N."/>
            <person name="Arakawa K."/>
        </authorList>
    </citation>
    <scope>NUCLEOTIDE SEQUENCE [LARGE SCALE GENOMIC DNA]</scope>
</reference>
<feature type="compositionally biased region" description="Basic and acidic residues" evidence="1">
    <location>
        <begin position="1"/>
        <end position="19"/>
    </location>
</feature>
<organism evidence="2 3">
    <name type="scientific">Caerostris extrusa</name>
    <name type="common">Bark spider</name>
    <name type="synonym">Caerostris bankana</name>
    <dbReference type="NCBI Taxonomy" id="172846"/>
    <lineage>
        <taxon>Eukaryota</taxon>
        <taxon>Metazoa</taxon>
        <taxon>Ecdysozoa</taxon>
        <taxon>Arthropoda</taxon>
        <taxon>Chelicerata</taxon>
        <taxon>Arachnida</taxon>
        <taxon>Araneae</taxon>
        <taxon>Araneomorphae</taxon>
        <taxon>Entelegynae</taxon>
        <taxon>Araneoidea</taxon>
        <taxon>Araneidae</taxon>
        <taxon>Caerostris</taxon>
    </lineage>
</organism>
<accession>A0AAV4MV89</accession>
<name>A0AAV4MV89_CAEEX</name>
<dbReference type="EMBL" id="BPLR01002577">
    <property type="protein sequence ID" value="GIX75297.1"/>
    <property type="molecule type" value="Genomic_DNA"/>
</dbReference>
<evidence type="ECO:0000313" key="3">
    <source>
        <dbReference type="Proteomes" id="UP001054945"/>
    </source>
</evidence>
<evidence type="ECO:0000313" key="2">
    <source>
        <dbReference type="EMBL" id="GIX75297.1"/>
    </source>
</evidence>
<protein>
    <submittedName>
        <fullName evidence="2">Uncharacterized protein</fullName>
    </submittedName>
</protein>
<sequence>MIMDDHTYTREKEDAREVTAEGSLSPFQDQLPPESPKRSGRPVQSPLRCARCCKTFKMNFQMIKKN</sequence>
<dbReference type="AlphaFoldDB" id="A0AAV4MV89"/>
<comment type="caution">
    <text evidence="2">The sequence shown here is derived from an EMBL/GenBank/DDBJ whole genome shotgun (WGS) entry which is preliminary data.</text>
</comment>
<proteinExistence type="predicted"/>
<dbReference type="Proteomes" id="UP001054945">
    <property type="component" value="Unassembled WGS sequence"/>
</dbReference>
<gene>
    <name evidence="2" type="ORF">CEXT_201541</name>
</gene>
<feature type="region of interest" description="Disordered" evidence="1">
    <location>
        <begin position="1"/>
        <end position="44"/>
    </location>
</feature>
<evidence type="ECO:0000256" key="1">
    <source>
        <dbReference type="SAM" id="MobiDB-lite"/>
    </source>
</evidence>